<evidence type="ECO:0000313" key="1">
    <source>
        <dbReference type="EMBL" id="MBW93531.1"/>
    </source>
</evidence>
<reference evidence="1" key="1">
    <citation type="submission" date="2018-02" db="EMBL/GenBank/DDBJ databases">
        <title>Rhizophora mucronata_Transcriptome.</title>
        <authorList>
            <person name="Meera S.P."/>
            <person name="Sreeshan A."/>
            <person name="Augustine A."/>
        </authorList>
    </citation>
    <scope>NUCLEOTIDE SEQUENCE</scope>
    <source>
        <tissue evidence="1">Leaf</tissue>
    </source>
</reference>
<sequence length="38" mass="4379">MIPFPWNINFPGVLGHLYPTKFLSAVYHQDKTSLDFPS</sequence>
<organism evidence="1">
    <name type="scientific">Rhizophora mucronata</name>
    <name type="common">Asiatic mangrove</name>
    <dbReference type="NCBI Taxonomy" id="61149"/>
    <lineage>
        <taxon>Eukaryota</taxon>
        <taxon>Viridiplantae</taxon>
        <taxon>Streptophyta</taxon>
        <taxon>Embryophyta</taxon>
        <taxon>Tracheophyta</taxon>
        <taxon>Spermatophyta</taxon>
        <taxon>Magnoliopsida</taxon>
        <taxon>eudicotyledons</taxon>
        <taxon>Gunneridae</taxon>
        <taxon>Pentapetalae</taxon>
        <taxon>rosids</taxon>
        <taxon>fabids</taxon>
        <taxon>Malpighiales</taxon>
        <taxon>Rhizophoraceae</taxon>
        <taxon>Rhizophora</taxon>
    </lineage>
</organism>
<proteinExistence type="predicted"/>
<name>A0A2P2JJ91_RHIMU</name>
<dbReference type="AlphaFoldDB" id="A0A2P2JJ91"/>
<protein>
    <submittedName>
        <fullName evidence="1">Uncharacterized protein</fullName>
    </submittedName>
</protein>
<accession>A0A2P2JJ91</accession>
<dbReference type="EMBL" id="GGEC01013048">
    <property type="protein sequence ID" value="MBW93531.1"/>
    <property type="molecule type" value="Transcribed_RNA"/>
</dbReference>